<feature type="region of interest" description="Disordered" evidence="1">
    <location>
        <begin position="119"/>
        <end position="156"/>
    </location>
</feature>
<keyword evidence="3" id="KW-1185">Reference proteome</keyword>
<organism evidence="2 3">
    <name type="scientific">Microbacterium suwonense</name>
    <dbReference type="NCBI Taxonomy" id="683047"/>
    <lineage>
        <taxon>Bacteria</taxon>
        <taxon>Bacillati</taxon>
        <taxon>Actinomycetota</taxon>
        <taxon>Actinomycetes</taxon>
        <taxon>Micrococcales</taxon>
        <taxon>Microbacteriaceae</taxon>
        <taxon>Microbacterium</taxon>
    </lineage>
</organism>
<feature type="compositionally biased region" description="Low complexity" evidence="1">
    <location>
        <begin position="130"/>
        <end position="156"/>
    </location>
</feature>
<evidence type="ECO:0000313" key="3">
    <source>
        <dbReference type="Proteomes" id="UP001321543"/>
    </source>
</evidence>
<sequence>MTKQLINLIGGLVCAVVLVAGGFLFALPQYLQAEGTEQAAQSARQNNATQQSIIDALRVQQSDSASLEADIAALRAQIPAEPHIDDIVRLALIAAARHGGAVDSVAPGDPVPFAARTAVEGAPASKPADAEAGSSEASASPGSSTSTGSGASAASDPRQVPIEITFTPPSVQAATDIVDALRAGPRVVAIVQATTVTDDDGEVHLTVSALAFSDPS</sequence>
<dbReference type="EMBL" id="AP027728">
    <property type="protein sequence ID" value="BDZ40600.1"/>
    <property type="molecule type" value="Genomic_DNA"/>
</dbReference>
<gene>
    <name evidence="2" type="ORF">GCM10025863_32140</name>
</gene>
<dbReference type="RefSeq" id="WP_286301155.1">
    <property type="nucleotide sequence ID" value="NZ_AP027728.1"/>
</dbReference>
<reference evidence="3" key="1">
    <citation type="journal article" date="2019" name="Int. J. Syst. Evol. Microbiol.">
        <title>The Global Catalogue of Microorganisms (GCM) 10K type strain sequencing project: providing services to taxonomists for standard genome sequencing and annotation.</title>
        <authorList>
            <consortium name="The Broad Institute Genomics Platform"/>
            <consortium name="The Broad Institute Genome Sequencing Center for Infectious Disease"/>
            <person name="Wu L."/>
            <person name="Ma J."/>
        </authorList>
    </citation>
    <scope>NUCLEOTIDE SEQUENCE [LARGE SCALE GENOMIC DNA]</scope>
    <source>
        <strain evidence="3">NBRC 106310</strain>
    </source>
</reference>
<evidence type="ECO:0000256" key="1">
    <source>
        <dbReference type="SAM" id="MobiDB-lite"/>
    </source>
</evidence>
<protein>
    <recommendedName>
        <fullName evidence="4">Tfp pilus assembly protein PilO</fullName>
    </recommendedName>
</protein>
<accession>A0ABN6X749</accession>
<evidence type="ECO:0000313" key="2">
    <source>
        <dbReference type="EMBL" id="BDZ40600.1"/>
    </source>
</evidence>
<evidence type="ECO:0008006" key="4">
    <source>
        <dbReference type="Google" id="ProtNLM"/>
    </source>
</evidence>
<dbReference type="Proteomes" id="UP001321543">
    <property type="component" value="Chromosome"/>
</dbReference>
<proteinExistence type="predicted"/>
<name>A0ABN6X749_9MICO</name>